<dbReference type="GeneID" id="77925088"/>
<dbReference type="KEGG" id="vg:77925088"/>
<gene>
    <name evidence="2" type="primary">58</name>
    <name evidence="2" type="ORF">SEA_MARGARETKALI_58</name>
</gene>
<dbReference type="RefSeq" id="YP_010649540.1">
    <property type="nucleotide sequence ID" value="NC_070769.1"/>
</dbReference>
<proteinExistence type="predicted"/>
<evidence type="ECO:0000313" key="3">
    <source>
        <dbReference type="Proteomes" id="UP000257231"/>
    </source>
</evidence>
<protein>
    <submittedName>
        <fullName evidence="2">Uncharacterized protein</fullName>
    </submittedName>
</protein>
<evidence type="ECO:0000313" key="2">
    <source>
        <dbReference type="EMBL" id="AXH44438.1"/>
    </source>
</evidence>
<feature type="compositionally biased region" description="Polar residues" evidence="1">
    <location>
        <begin position="12"/>
        <end position="26"/>
    </location>
</feature>
<evidence type="ECO:0000256" key="1">
    <source>
        <dbReference type="SAM" id="MobiDB-lite"/>
    </source>
</evidence>
<feature type="region of interest" description="Disordered" evidence="1">
    <location>
        <begin position="1"/>
        <end position="26"/>
    </location>
</feature>
<organism evidence="2 3">
    <name type="scientific">Arthrobacter phage MargaretKali</name>
    <dbReference type="NCBI Taxonomy" id="2250414"/>
    <lineage>
        <taxon>Viruses</taxon>
        <taxon>Duplodnaviria</taxon>
        <taxon>Heunggongvirae</taxon>
        <taxon>Uroviricota</taxon>
        <taxon>Caudoviricetes</taxon>
        <taxon>Kumottavirus</taxon>
        <taxon>Kumottavirus margaretkali</taxon>
    </lineage>
</organism>
<dbReference type="Proteomes" id="UP000257231">
    <property type="component" value="Segment"/>
</dbReference>
<dbReference type="EMBL" id="MH450123">
    <property type="protein sequence ID" value="AXH44438.1"/>
    <property type="molecule type" value="Genomic_DNA"/>
</dbReference>
<keyword evidence="3" id="KW-1185">Reference proteome</keyword>
<name>A0A345KN36_9CAUD</name>
<reference evidence="3" key="1">
    <citation type="submission" date="2018-06" db="EMBL/GenBank/DDBJ databases">
        <authorList>
            <person name="Zhirakovskaya E."/>
        </authorList>
    </citation>
    <scope>NUCLEOTIDE SEQUENCE [LARGE SCALE GENOMIC DNA]</scope>
</reference>
<accession>A0A345KN36</accession>
<sequence length="52" mass="5618">MAPAIAPPLANKWQTNGTNTNTITYSPSQPKTHLLFGVLFKKMGESSQSIVT</sequence>